<sequence>MAENVAKPVMYACASRVKMPQVGADETTFKPVKDEFKVHPSLPPKKPPHGLNKYYIKKISTGLSFSEDVIKERSFHTLPYDKKYLLEALDVSDLIKRPPPKRKYTGRHNASGPDLRHMPCHISTKITRKLKPIASKNEKKEGNLQLILKNLESGSGTTSESFERQGDAVFLTETNPEPDESRPSTPPRKVDNQWDEYLLSIMSKTTAEWIVKQRVKSSQYRERLEGFLEDRYGPLTEGEPELIKDTVSEVDYDARELSGKSSWKKADVNMLEKVHKETVARGLPTDPYSDDNSATFYRRPAGFRRTKKYQAKEEAGAINSTAHKIEVNTYKPPPPPTLKDYINPKVGDKIYDTDNRFVQEWLTGTKQVYQKDGDERVIVMDSNNRYRKSLEKECPQEPDVWYHHDEEQIKPDQAGHSKMKKLQRGLKRWKALPESIDDTAQKINDQPTAVDMNASKKPECGKKNLHPTNVLLRIVDDWRSKWQLDMRYTDATPEQLIRDMADIHPHIRLKAITTCARAAEYMPPPGMGIQLNSEATKMEHVKLLPEELFIALELCLNDENLQVKRAAAVALYTLNRPTPKAEDILREALCDEKAVDRWTAAQCLAYFGECDSDVVSELISQLMVTEDTVKHEQAATLLSRLSENSTLVHSMIGEQLNSSSWRHRIMACHILPKLEGHINKDLVNKLTHLMWSDWHHEVRTIAAQTLGKTGHGRHIHDELRDKIINGNERMRVEAVSKVGQLGIMTAKLLVAFLQCFTDHYVSVRIEVCIACSRLQITDEQVLDRLVDLATYDPIWKVKALAIQALGTIGLVNKAIHDCVLWAFRYEDQAGVRVEACNTIRKFGLREPEVAHILQDRYLVESSDIVKEEIIAALEMFDISPAEDLDMVTQIKDKVRKLCTRNNICGQITVNDKEVQHEQNVERLIYQPPDTPRRQRREITPKIMAKLMTTITDI</sequence>
<protein>
    <recommendedName>
        <fullName evidence="4">HEAT repeat-containing protein 4</fullName>
    </recommendedName>
</protein>
<gene>
    <name evidence="2" type="ORF">LSH36_274g01048</name>
</gene>
<feature type="region of interest" description="Disordered" evidence="1">
    <location>
        <begin position="154"/>
        <end position="191"/>
    </location>
</feature>
<dbReference type="GO" id="GO:0019135">
    <property type="term" value="F:deoxyhypusine monooxygenase activity"/>
    <property type="evidence" value="ECO:0007669"/>
    <property type="project" value="TreeGrafter"/>
</dbReference>
<dbReference type="Proteomes" id="UP001208570">
    <property type="component" value="Unassembled WGS sequence"/>
</dbReference>
<dbReference type="PANTHER" id="PTHR12697:SF20">
    <property type="entry name" value="HEAT REPEAT-CONTAINING PROTEIN 4"/>
    <property type="match status" value="1"/>
</dbReference>
<feature type="region of interest" description="Disordered" evidence="1">
    <location>
        <begin position="98"/>
        <end position="118"/>
    </location>
</feature>
<organism evidence="2 3">
    <name type="scientific">Paralvinella palmiformis</name>
    <dbReference type="NCBI Taxonomy" id="53620"/>
    <lineage>
        <taxon>Eukaryota</taxon>
        <taxon>Metazoa</taxon>
        <taxon>Spiralia</taxon>
        <taxon>Lophotrochozoa</taxon>
        <taxon>Annelida</taxon>
        <taxon>Polychaeta</taxon>
        <taxon>Sedentaria</taxon>
        <taxon>Canalipalpata</taxon>
        <taxon>Terebellida</taxon>
        <taxon>Terebelliformia</taxon>
        <taxon>Alvinellidae</taxon>
        <taxon>Paralvinella</taxon>
    </lineage>
</organism>
<reference evidence="2" key="1">
    <citation type="journal article" date="2023" name="Mol. Biol. Evol.">
        <title>Third-Generation Sequencing Reveals the Adaptive Role of the Epigenome in Three Deep-Sea Polychaetes.</title>
        <authorList>
            <person name="Perez M."/>
            <person name="Aroh O."/>
            <person name="Sun Y."/>
            <person name="Lan Y."/>
            <person name="Juniper S.K."/>
            <person name="Young C.R."/>
            <person name="Angers B."/>
            <person name="Qian P.Y."/>
        </authorList>
    </citation>
    <scope>NUCLEOTIDE SEQUENCE</scope>
    <source>
        <strain evidence="2">P08H-3</strain>
    </source>
</reference>
<dbReference type="Gene3D" id="1.25.10.10">
    <property type="entry name" value="Leucine-rich Repeat Variant"/>
    <property type="match status" value="2"/>
</dbReference>
<dbReference type="InterPro" id="IPR016024">
    <property type="entry name" value="ARM-type_fold"/>
</dbReference>
<dbReference type="AlphaFoldDB" id="A0AAD9JJ84"/>
<evidence type="ECO:0000313" key="3">
    <source>
        <dbReference type="Proteomes" id="UP001208570"/>
    </source>
</evidence>
<dbReference type="PANTHER" id="PTHR12697">
    <property type="entry name" value="PBS LYASE HEAT-LIKE PROTEIN"/>
    <property type="match status" value="1"/>
</dbReference>
<name>A0AAD9JJ84_9ANNE</name>
<evidence type="ECO:0000256" key="1">
    <source>
        <dbReference type="SAM" id="MobiDB-lite"/>
    </source>
</evidence>
<dbReference type="EMBL" id="JAODUP010000274">
    <property type="protein sequence ID" value="KAK2154218.1"/>
    <property type="molecule type" value="Genomic_DNA"/>
</dbReference>
<dbReference type="Pfam" id="PF13646">
    <property type="entry name" value="HEAT_2"/>
    <property type="match status" value="1"/>
</dbReference>
<keyword evidence="3" id="KW-1185">Reference proteome</keyword>
<evidence type="ECO:0000313" key="2">
    <source>
        <dbReference type="EMBL" id="KAK2154218.1"/>
    </source>
</evidence>
<accession>A0AAD9JJ84</accession>
<proteinExistence type="predicted"/>
<dbReference type="InterPro" id="IPR011989">
    <property type="entry name" value="ARM-like"/>
</dbReference>
<evidence type="ECO:0008006" key="4">
    <source>
        <dbReference type="Google" id="ProtNLM"/>
    </source>
</evidence>
<dbReference type="SUPFAM" id="SSF48371">
    <property type="entry name" value="ARM repeat"/>
    <property type="match status" value="1"/>
</dbReference>
<comment type="caution">
    <text evidence="2">The sequence shown here is derived from an EMBL/GenBank/DDBJ whole genome shotgun (WGS) entry which is preliminary data.</text>
</comment>